<evidence type="ECO:0000256" key="1">
    <source>
        <dbReference type="SAM" id="Phobius"/>
    </source>
</evidence>
<organism evidence="2 3">
    <name type="scientific">Collybia nuda</name>
    <dbReference type="NCBI Taxonomy" id="64659"/>
    <lineage>
        <taxon>Eukaryota</taxon>
        <taxon>Fungi</taxon>
        <taxon>Dikarya</taxon>
        <taxon>Basidiomycota</taxon>
        <taxon>Agaricomycotina</taxon>
        <taxon>Agaricomycetes</taxon>
        <taxon>Agaricomycetidae</taxon>
        <taxon>Agaricales</taxon>
        <taxon>Tricholomatineae</taxon>
        <taxon>Clitocybaceae</taxon>
        <taxon>Collybia</taxon>
    </lineage>
</organism>
<dbReference type="EMBL" id="MU150276">
    <property type="protein sequence ID" value="KAF9462042.1"/>
    <property type="molecule type" value="Genomic_DNA"/>
</dbReference>
<name>A0A9P5Y4E0_9AGAR</name>
<protein>
    <submittedName>
        <fullName evidence="2">Uncharacterized protein</fullName>
    </submittedName>
</protein>
<comment type="caution">
    <text evidence="2">The sequence shown here is derived from an EMBL/GenBank/DDBJ whole genome shotgun (WGS) entry which is preliminary data.</text>
</comment>
<keyword evidence="1" id="KW-0812">Transmembrane</keyword>
<accession>A0A9P5Y4E0</accession>
<keyword evidence="1" id="KW-1133">Transmembrane helix</keyword>
<keyword evidence="3" id="KW-1185">Reference proteome</keyword>
<dbReference type="Proteomes" id="UP000807353">
    <property type="component" value="Unassembled WGS sequence"/>
</dbReference>
<reference evidence="2" key="1">
    <citation type="submission" date="2020-11" db="EMBL/GenBank/DDBJ databases">
        <authorList>
            <consortium name="DOE Joint Genome Institute"/>
            <person name="Ahrendt S."/>
            <person name="Riley R."/>
            <person name="Andreopoulos W."/>
            <person name="Labutti K."/>
            <person name="Pangilinan J."/>
            <person name="Ruiz-Duenas F.J."/>
            <person name="Barrasa J.M."/>
            <person name="Sanchez-Garcia M."/>
            <person name="Camarero S."/>
            <person name="Miyauchi S."/>
            <person name="Serrano A."/>
            <person name="Linde D."/>
            <person name="Babiker R."/>
            <person name="Drula E."/>
            <person name="Ayuso-Fernandez I."/>
            <person name="Pacheco R."/>
            <person name="Padilla G."/>
            <person name="Ferreira P."/>
            <person name="Barriuso J."/>
            <person name="Kellner H."/>
            <person name="Castanera R."/>
            <person name="Alfaro M."/>
            <person name="Ramirez L."/>
            <person name="Pisabarro A.G."/>
            <person name="Kuo A."/>
            <person name="Tritt A."/>
            <person name="Lipzen A."/>
            <person name="He G."/>
            <person name="Yan M."/>
            <person name="Ng V."/>
            <person name="Cullen D."/>
            <person name="Martin F."/>
            <person name="Rosso M.-N."/>
            <person name="Henrissat B."/>
            <person name="Hibbett D."/>
            <person name="Martinez A.T."/>
            <person name="Grigoriev I.V."/>
        </authorList>
    </citation>
    <scope>NUCLEOTIDE SEQUENCE</scope>
    <source>
        <strain evidence="2">CBS 247.69</strain>
    </source>
</reference>
<feature type="transmembrane region" description="Helical" evidence="1">
    <location>
        <begin position="28"/>
        <end position="51"/>
    </location>
</feature>
<evidence type="ECO:0000313" key="3">
    <source>
        <dbReference type="Proteomes" id="UP000807353"/>
    </source>
</evidence>
<evidence type="ECO:0000313" key="2">
    <source>
        <dbReference type="EMBL" id="KAF9462042.1"/>
    </source>
</evidence>
<gene>
    <name evidence="2" type="ORF">BDZ94DRAFT_1262272</name>
</gene>
<keyword evidence="1" id="KW-0472">Membrane</keyword>
<proteinExistence type="predicted"/>
<dbReference type="AlphaFoldDB" id="A0A9P5Y4E0"/>
<sequence>MISYTIISGIGLGKLGQLPQIGRDAFAVYQWFVFSLGLTLTTHVLLTSLIVGKIWKGARNSTIYIGTTRHMAVVWMVFESGAVYSVAVALLVVFAALKTQAAGISAHVFIQLCELVPTLIIVRVGLGLTSDLTTHNHDTMIRFHHPLDLSVHQMTILGGYCREGDTERQMR</sequence>
<feature type="transmembrane region" description="Helical" evidence="1">
    <location>
        <begin position="72"/>
        <end position="97"/>
    </location>
</feature>